<evidence type="ECO:0000313" key="5">
    <source>
        <dbReference type="Proteomes" id="UP001302676"/>
    </source>
</evidence>
<evidence type="ECO:0000256" key="1">
    <source>
        <dbReference type="SAM" id="MobiDB-lite"/>
    </source>
</evidence>
<proteinExistence type="predicted"/>
<comment type="caution">
    <text evidence="4">The sequence shown here is derived from an EMBL/GenBank/DDBJ whole genome shotgun (WGS) entry which is preliminary data.</text>
</comment>
<feature type="signal peptide" evidence="2">
    <location>
        <begin position="1"/>
        <end position="22"/>
    </location>
</feature>
<dbReference type="EMBL" id="MU853654">
    <property type="protein sequence ID" value="KAK4139660.1"/>
    <property type="molecule type" value="Genomic_DNA"/>
</dbReference>
<feature type="region of interest" description="Disordered" evidence="1">
    <location>
        <begin position="135"/>
        <end position="169"/>
    </location>
</feature>
<evidence type="ECO:0000256" key="2">
    <source>
        <dbReference type="SAM" id="SignalP"/>
    </source>
</evidence>
<dbReference type="AlphaFoldDB" id="A0AAN6UVD5"/>
<dbReference type="PROSITE" id="PS50076">
    <property type="entry name" value="DNAJ_2"/>
    <property type="match status" value="1"/>
</dbReference>
<feature type="domain" description="J" evidence="3">
    <location>
        <begin position="84"/>
        <end position="196"/>
    </location>
</feature>
<feature type="compositionally biased region" description="Basic and acidic residues" evidence="1">
    <location>
        <begin position="159"/>
        <end position="169"/>
    </location>
</feature>
<feature type="chain" id="PRO_5042976845" description="J domain-containing protein" evidence="2">
    <location>
        <begin position="23"/>
        <end position="317"/>
    </location>
</feature>
<accession>A0AAN6UVD5</accession>
<reference evidence="4" key="2">
    <citation type="submission" date="2023-05" db="EMBL/GenBank/DDBJ databases">
        <authorList>
            <consortium name="Lawrence Berkeley National Laboratory"/>
            <person name="Steindorff A."/>
            <person name="Hensen N."/>
            <person name="Bonometti L."/>
            <person name="Westerberg I."/>
            <person name="Brannstrom I.O."/>
            <person name="Guillou S."/>
            <person name="Cros-Aarteil S."/>
            <person name="Calhoun S."/>
            <person name="Haridas S."/>
            <person name="Kuo A."/>
            <person name="Mondo S."/>
            <person name="Pangilinan J."/>
            <person name="Riley R."/>
            <person name="Labutti K."/>
            <person name="Andreopoulos B."/>
            <person name="Lipzen A."/>
            <person name="Chen C."/>
            <person name="Yanf M."/>
            <person name="Daum C."/>
            <person name="Ng V."/>
            <person name="Clum A."/>
            <person name="Ohm R."/>
            <person name="Martin F."/>
            <person name="Silar P."/>
            <person name="Natvig D."/>
            <person name="Lalanne C."/>
            <person name="Gautier V."/>
            <person name="Ament-Velasquez S.L."/>
            <person name="Kruys A."/>
            <person name="Hutchinson M.I."/>
            <person name="Powell A.J."/>
            <person name="Barry K."/>
            <person name="Miller A.N."/>
            <person name="Grigoriev I.V."/>
            <person name="Debuchy R."/>
            <person name="Gladieux P."/>
            <person name="Thoren M.H."/>
            <person name="Johannesson H."/>
        </authorList>
    </citation>
    <scope>NUCLEOTIDE SEQUENCE</scope>
    <source>
        <strain evidence="4">CBS 141.50</strain>
    </source>
</reference>
<feature type="compositionally biased region" description="Low complexity" evidence="1">
    <location>
        <begin position="145"/>
        <end position="158"/>
    </location>
</feature>
<gene>
    <name evidence="4" type="ORF">C8A04DRAFT_32837</name>
</gene>
<name>A0AAN6UVD5_9PEZI</name>
<organism evidence="4 5">
    <name type="scientific">Dichotomopilus funicola</name>
    <dbReference type="NCBI Taxonomy" id="1934379"/>
    <lineage>
        <taxon>Eukaryota</taxon>
        <taxon>Fungi</taxon>
        <taxon>Dikarya</taxon>
        <taxon>Ascomycota</taxon>
        <taxon>Pezizomycotina</taxon>
        <taxon>Sordariomycetes</taxon>
        <taxon>Sordariomycetidae</taxon>
        <taxon>Sordariales</taxon>
        <taxon>Chaetomiaceae</taxon>
        <taxon>Dichotomopilus</taxon>
    </lineage>
</organism>
<dbReference type="Gene3D" id="1.10.287.110">
    <property type="entry name" value="DnaJ domain"/>
    <property type="match status" value="1"/>
</dbReference>
<keyword evidence="5" id="KW-1185">Reference proteome</keyword>
<evidence type="ECO:0000313" key="4">
    <source>
        <dbReference type="EMBL" id="KAK4139660.1"/>
    </source>
</evidence>
<dbReference type="GeneID" id="87818844"/>
<dbReference type="Proteomes" id="UP001302676">
    <property type="component" value="Unassembled WGS sequence"/>
</dbReference>
<dbReference type="InterPro" id="IPR036869">
    <property type="entry name" value="J_dom_sf"/>
</dbReference>
<evidence type="ECO:0000259" key="3">
    <source>
        <dbReference type="PROSITE" id="PS50076"/>
    </source>
</evidence>
<reference evidence="4" key="1">
    <citation type="journal article" date="2023" name="Mol. Phylogenet. Evol.">
        <title>Genome-scale phylogeny and comparative genomics of the fungal order Sordariales.</title>
        <authorList>
            <person name="Hensen N."/>
            <person name="Bonometti L."/>
            <person name="Westerberg I."/>
            <person name="Brannstrom I.O."/>
            <person name="Guillou S."/>
            <person name="Cros-Aarteil S."/>
            <person name="Calhoun S."/>
            <person name="Haridas S."/>
            <person name="Kuo A."/>
            <person name="Mondo S."/>
            <person name="Pangilinan J."/>
            <person name="Riley R."/>
            <person name="LaButti K."/>
            <person name="Andreopoulos B."/>
            <person name="Lipzen A."/>
            <person name="Chen C."/>
            <person name="Yan M."/>
            <person name="Daum C."/>
            <person name="Ng V."/>
            <person name="Clum A."/>
            <person name="Steindorff A."/>
            <person name="Ohm R.A."/>
            <person name="Martin F."/>
            <person name="Silar P."/>
            <person name="Natvig D.O."/>
            <person name="Lalanne C."/>
            <person name="Gautier V."/>
            <person name="Ament-Velasquez S.L."/>
            <person name="Kruys A."/>
            <person name="Hutchinson M.I."/>
            <person name="Powell A.J."/>
            <person name="Barry K."/>
            <person name="Miller A.N."/>
            <person name="Grigoriev I.V."/>
            <person name="Debuchy R."/>
            <person name="Gladieux P."/>
            <person name="Hiltunen Thoren M."/>
            <person name="Johannesson H."/>
        </authorList>
    </citation>
    <scope>NUCLEOTIDE SEQUENCE</scope>
    <source>
        <strain evidence="4">CBS 141.50</strain>
    </source>
</reference>
<keyword evidence="2" id="KW-0732">Signal</keyword>
<dbReference type="RefSeq" id="XP_062633031.1">
    <property type="nucleotide sequence ID" value="XM_062782231.1"/>
</dbReference>
<protein>
    <recommendedName>
        <fullName evidence="3">J domain-containing protein</fullName>
    </recommendedName>
</protein>
<sequence>MLLLSAANITFLLLSAISPYAADCLVTATAQTLHLLLVQAQQSHLIMHWTLGLGLALAIARASALDEVPAGSLAGMGGGHGGETLYTVLRVTTASSNDEIRRAYEEVVEGVMAEKNQSFVSRLLWKQWNPFANPNPHPPRLSVNTPDFTPESSTTTSTTHDKRKTDTDTDPRIKIYKTAYKTLTHPYTRCVYHREANLPEWTGRVPQSCWKQRIAGPNSDTKANTDADTDTQNHWLLDLLQLLLEVLLAVCLAEYISTHIESALDAVRDRGQVYLDRLKVAWQDWEWEGFGRVVAVVKAVEAGVYPVVVSAGEIVRG</sequence>
<dbReference type="InterPro" id="IPR001623">
    <property type="entry name" value="DnaJ_domain"/>
</dbReference>